<keyword evidence="3" id="KW-1185">Reference proteome</keyword>
<organism evidence="2 3">
    <name type="scientific">Novosphingobium piscinae</name>
    <dbReference type="NCBI Taxonomy" id="1507448"/>
    <lineage>
        <taxon>Bacteria</taxon>
        <taxon>Pseudomonadati</taxon>
        <taxon>Pseudomonadota</taxon>
        <taxon>Alphaproteobacteria</taxon>
        <taxon>Sphingomonadales</taxon>
        <taxon>Sphingomonadaceae</taxon>
        <taxon>Novosphingobium</taxon>
    </lineage>
</organism>
<dbReference type="InterPro" id="IPR025514">
    <property type="entry name" value="DUF4402"/>
</dbReference>
<proteinExistence type="predicted"/>
<keyword evidence="1" id="KW-0732">Signal</keyword>
<dbReference type="Proteomes" id="UP000551327">
    <property type="component" value="Unassembled WGS sequence"/>
</dbReference>
<evidence type="ECO:0000313" key="2">
    <source>
        <dbReference type="EMBL" id="MBC2668170.1"/>
    </source>
</evidence>
<protein>
    <submittedName>
        <fullName evidence="2">DUF4402 domain-containing protein</fullName>
    </submittedName>
</protein>
<evidence type="ECO:0000313" key="3">
    <source>
        <dbReference type="Proteomes" id="UP000551327"/>
    </source>
</evidence>
<dbReference type="Pfam" id="PF14352">
    <property type="entry name" value="DUF4402"/>
    <property type="match status" value="1"/>
</dbReference>
<feature type="signal peptide" evidence="1">
    <location>
        <begin position="1"/>
        <end position="33"/>
    </location>
</feature>
<dbReference type="AlphaFoldDB" id="A0A7X1FWB7"/>
<accession>A0A7X1FWB7</accession>
<dbReference type="RefSeq" id="WP_221773539.1">
    <property type="nucleotide sequence ID" value="NZ_JACLAX010000002.1"/>
</dbReference>
<name>A0A7X1FWB7_9SPHN</name>
<feature type="chain" id="PRO_5030585764" evidence="1">
    <location>
        <begin position="34"/>
        <end position="195"/>
    </location>
</feature>
<evidence type="ECO:0000256" key="1">
    <source>
        <dbReference type="SAM" id="SignalP"/>
    </source>
</evidence>
<sequence>MIRRGRPPTVLPVLALAPPLVLPLALLAAPAAAAPGASASGSAAAQVVAPLAVAREADLDFGTVAIAASGPGTVAVAPLGGGTRYTGGASGVCALACPAPHPARFAVEGEPLRSYRVVVPDSLTITATSGGSGGGAVPVRIDGLTIAAASTRSGSGGELSPVGRDHFEVGGTLHLPAGAAEGHYTAQVPVIVTYL</sequence>
<gene>
    <name evidence="2" type="ORF">H7F53_03300</name>
</gene>
<reference evidence="2 3" key="1">
    <citation type="submission" date="2020-08" db="EMBL/GenBank/DDBJ databases">
        <title>The genome sequence of type strain Novosphingobium piscinae KCTC 42194.</title>
        <authorList>
            <person name="Liu Y."/>
        </authorList>
    </citation>
    <scope>NUCLEOTIDE SEQUENCE [LARGE SCALE GENOMIC DNA]</scope>
    <source>
        <strain evidence="2 3">KCTC 42194</strain>
    </source>
</reference>
<dbReference type="EMBL" id="JACLAX010000002">
    <property type="protein sequence ID" value="MBC2668170.1"/>
    <property type="molecule type" value="Genomic_DNA"/>
</dbReference>
<comment type="caution">
    <text evidence="2">The sequence shown here is derived from an EMBL/GenBank/DDBJ whole genome shotgun (WGS) entry which is preliminary data.</text>
</comment>